<dbReference type="RefSeq" id="WP_143916126.1">
    <property type="nucleotide sequence ID" value="NZ_CANMIK010000003.1"/>
</dbReference>
<feature type="domain" description="SH3b" evidence="1">
    <location>
        <begin position="200"/>
        <end position="272"/>
    </location>
</feature>
<gene>
    <name evidence="2" type="ORF">FOF46_08235</name>
</gene>
<sequence length="593" mass="68011">MRYYILLIFILLQSTIGFSQRGGYYMNHISNSPVSIYNANVNLRSSSSIKSKVIATLNPGDKLQETYTHIRDTINGTPGYWIETQYQNKIAYVWNNLVSRFAFKLHTNTDYRLLIKEESESKIGVKIFHNNQFISHQPIALKANKELSEVFSIGTTHNSDNKEIIVFKFQEPNDFLLYQWDEGALTPFTKKLELPFLNDSQLGYITANNVNIRSEASIKSPIIATLQIPNSVEILNYSFKEDTINNQKGYWSHIKYKHQEAYVWNQFLTPMGAESLKNKEVTFLMKENYLIAIKNGKTIDKIKINGGDNITLLGNLGIPQVEEFITICHYAESCGQTSGDIIYSWNGRKLKYFIDNTGVGDGGLFEGNTTIFPSFINGTRNTINTIYSEGESIDIPSPDLSGTSYNSFYRKKIAKAYTVDTNGKLVPKLTETEKIQTFIEQEFKNCELRYYKTADINKDGIADAFIYMINNKTQNRSTLAIALGNTSGTYKLHSSNNNLIFHDQNDPLTTIDINKNGFQLSIFYSGYYTHPYENCIFKLKYLYNHDINDFQLIQETKLIPSSDDSSWKKELKIYKTNMILFKDSWHSQLSTEN</sequence>
<dbReference type="Proteomes" id="UP000318833">
    <property type="component" value="Unassembled WGS sequence"/>
</dbReference>
<dbReference type="Gene3D" id="2.30.30.40">
    <property type="entry name" value="SH3 Domains"/>
    <property type="match status" value="2"/>
</dbReference>
<dbReference type="PROSITE" id="PS51781">
    <property type="entry name" value="SH3B"/>
    <property type="match status" value="1"/>
</dbReference>
<reference evidence="2 3" key="1">
    <citation type="submission" date="2019-07" db="EMBL/GenBank/DDBJ databases">
        <title>The draft genome sequence of Aquimarina algiphila M91.</title>
        <authorList>
            <person name="Meng X."/>
        </authorList>
    </citation>
    <scope>NUCLEOTIDE SEQUENCE [LARGE SCALE GENOMIC DNA]</scope>
    <source>
        <strain evidence="2 3">M91</strain>
    </source>
</reference>
<dbReference type="InterPro" id="IPR003646">
    <property type="entry name" value="SH3-like_bac-type"/>
</dbReference>
<accession>A0A554VMF5</accession>
<dbReference type="OrthoDB" id="1154141at2"/>
<proteinExistence type="predicted"/>
<dbReference type="AlphaFoldDB" id="A0A554VMF5"/>
<organism evidence="2 3">
    <name type="scientific">Aquimarina algiphila</name>
    <dbReference type="NCBI Taxonomy" id="2047982"/>
    <lineage>
        <taxon>Bacteria</taxon>
        <taxon>Pseudomonadati</taxon>
        <taxon>Bacteroidota</taxon>
        <taxon>Flavobacteriia</taxon>
        <taxon>Flavobacteriales</taxon>
        <taxon>Flavobacteriaceae</taxon>
        <taxon>Aquimarina</taxon>
    </lineage>
</organism>
<evidence type="ECO:0000313" key="2">
    <source>
        <dbReference type="EMBL" id="TSE09483.1"/>
    </source>
</evidence>
<evidence type="ECO:0000313" key="3">
    <source>
        <dbReference type="Proteomes" id="UP000318833"/>
    </source>
</evidence>
<comment type="caution">
    <text evidence="2">The sequence shown here is derived from an EMBL/GenBank/DDBJ whole genome shotgun (WGS) entry which is preliminary data.</text>
</comment>
<dbReference type="EMBL" id="VLNR01000013">
    <property type="protein sequence ID" value="TSE09483.1"/>
    <property type="molecule type" value="Genomic_DNA"/>
</dbReference>
<name>A0A554VMF5_9FLAO</name>
<protein>
    <submittedName>
        <fullName evidence="2">SH3 domain-containing protein</fullName>
    </submittedName>
</protein>
<keyword evidence="3" id="KW-1185">Reference proteome</keyword>
<evidence type="ECO:0000259" key="1">
    <source>
        <dbReference type="PROSITE" id="PS51781"/>
    </source>
</evidence>